<dbReference type="Proteomes" id="UP001057402">
    <property type="component" value="Chromosome 7"/>
</dbReference>
<sequence>MENRSKLVDIEMLGSEVGNVGPSIGEKERICWGCGLRLLLPSNAHVFKCGWCGAITNERLLGHDHGGLWWRRWRDRCFVFIVCSFMSLIICAGVWSVCPVIFSISNFWGIFHSGITLILAVTTFTTYSRAAFRCAGTQPDVQWGSYPLVGRGDLEDFTFCSSCSKAKSPRTHHCRSCGMCILDMDHHCPFIGNCVGAANHRPFIGFLISTIVSTIYVAVMCGYAGLHTWPRLKLLNGVSLRNASAFHVIREIFLATLSSAFLMSTQDIVLVYLIIASISVQIGLVVLLWQQLLFIYKGQTYLSSLSLNGGDGAKESDCRNILSFFGCPNAFSRYLSISRKRHKW</sequence>
<comment type="caution">
    <text evidence="1">The sequence shown here is derived from an EMBL/GenBank/DDBJ whole genome shotgun (WGS) entry which is preliminary data.</text>
</comment>
<keyword evidence="2" id="KW-1185">Reference proteome</keyword>
<gene>
    <name evidence="1" type="ORF">MLD38_025528</name>
</gene>
<organism evidence="1 2">
    <name type="scientific">Melastoma candidum</name>
    <dbReference type="NCBI Taxonomy" id="119954"/>
    <lineage>
        <taxon>Eukaryota</taxon>
        <taxon>Viridiplantae</taxon>
        <taxon>Streptophyta</taxon>
        <taxon>Embryophyta</taxon>
        <taxon>Tracheophyta</taxon>
        <taxon>Spermatophyta</taxon>
        <taxon>Magnoliopsida</taxon>
        <taxon>eudicotyledons</taxon>
        <taxon>Gunneridae</taxon>
        <taxon>Pentapetalae</taxon>
        <taxon>rosids</taxon>
        <taxon>malvids</taxon>
        <taxon>Myrtales</taxon>
        <taxon>Melastomataceae</taxon>
        <taxon>Melastomatoideae</taxon>
        <taxon>Melastomateae</taxon>
        <taxon>Melastoma</taxon>
    </lineage>
</organism>
<evidence type="ECO:0000313" key="2">
    <source>
        <dbReference type="Proteomes" id="UP001057402"/>
    </source>
</evidence>
<proteinExistence type="predicted"/>
<name>A0ACB9NW45_9MYRT</name>
<evidence type="ECO:0000313" key="1">
    <source>
        <dbReference type="EMBL" id="KAI4340718.1"/>
    </source>
</evidence>
<protein>
    <submittedName>
        <fullName evidence="1">Uncharacterized protein</fullName>
    </submittedName>
</protein>
<reference evidence="2" key="1">
    <citation type="journal article" date="2023" name="Front. Plant Sci.">
        <title>Chromosomal-level genome assembly of Melastoma candidum provides insights into trichome evolution.</title>
        <authorList>
            <person name="Zhong Y."/>
            <person name="Wu W."/>
            <person name="Sun C."/>
            <person name="Zou P."/>
            <person name="Liu Y."/>
            <person name="Dai S."/>
            <person name="Zhou R."/>
        </authorList>
    </citation>
    <scope>NUCLEOTIDE SEQUENCE [LARGE SCALE GENOMIC DNA]</scope>
</reference>
<dbReference type="EMBL" id="CM042886">
    <property type="protein sequence ID" value="KAI4340718.1"/>
    <property type="molecule type" value="Genomic_DNA"/>
</dbReference>
<accession>A0ACB9NW45</accession>